<dbReference type="GO" id="GO:0008137">
    <property type="term" value="F:NADH dehydrogenase (ubiquinone) activity"/>
    <property type="evidence" value="ECO:0007669"/>
    <property type="project" value="InterPro"/>
</dbReference>
<evidence type="ECO:0000256" key="1">
    <source>
        <dbReference type="ARBA" id="ARBA00004127"/>
    </source>
</evidence>
<feature type="transmembrane region" description="Helical" evidence="5">
    <location>
        <begin position="182"/>
        <end position="205"/>
    </location>
</feature>
<dbReference type="EMBL" id="JADJZA010000001">
    <property type="protein sequence ID" value="MBK9295424.1"/>
    <property type="molecule type" value="Genomic_DNA"/>
</dbReference>
<dbReference type="InterPro" id="IPR010096">
    <property type="entry name" value="NADH-Q_OxRdtase_suN/2"/>
</dbReference>
<keyword evidence="4 5" id="KW-0472">Membrane</keyword>
<sequence length="513" mass="53040">MLQALPGSVAQGGSPAVTPEVAWGYLSPVLIMFGGALVLLLLAALLPGGVPRHVASFGTAAIGLASMAAGIPLWSMIVDPTGGPTSAVSGAVGVDGFSVFSYWVIAGAVVLVALLFHSYLAREGLEGVEPYALMLFSAAGGMVMASANDLVVLFIGLEILSLAAYTLAAMHRRRIGSLEAGLKYFILGAAASAFLLYGIALMYGATGTTNLGRMRLYLDGQGLTADNLLLGGIAMFIVGMGFKVAAVPFHWWTPDVYQGSPTPVTAFMASAIKTAGFVGLLRVLVVALPAYRGDWRPVIETLALLSLFGGALGAIVQTDVKRMLAYSSINHAGFILVGLAAASDKGISAALFYLAIYSLMTIGAFAVVTIISREGDGHTSLADLRGLSQTRPGLAMALVVFVLAQAGVPFTGGFFAKFGVIAAAVDANLWWMGVAAMLSAVISAFVYLRIVGAMFWASDDDAVDAPAPATRSQLLLPRTAMITIGLCLIGVVLTGVFPGLITNLTRQAVVILG</sequence>
<feature type="transmembrane region" description="Helical" evidence="5">
    <location>
        <begin position="264"/>
        <end position="291"/>
    </location>
</feature>
<evidence type="ECO:0000256" key="5">
    <source>
        <dbReference type="HAMAP-Rule" id="MF_00445"/>
    </source>
</evidence>
<dbReference type="HAMAP" id="MF_00445">
    <property type="entry name" value="NDH1_NuoN_1"/>
    <property type="match status" value="1"/>
</dbReference>
<feature type="transmembrane region" description="Helical" evidence="5">
    <location>
        <begin position="323"/>
        <end position="343"/>
    </location>
</feature>
<dbReference type="GO" id="GO:0012505">
    <property type="term" value="C:endomembrane system"/>
    <property type="evidence" value="ECO:0007669"/>
    <property type="project" value="UniProtKB-SubCell"/>
</dbReference>
<evidence type="ECO:0000256" key="3">
    <source>
        <dbReference type="ARBA" id="ARBA00022989"/>
    </source>
</evidence>
<dbReference type="AlphaFoldDB" id="A0A936TDB0"/>
<accession>A0A936TDB0</accession>
<dbReference type="EC" id="7.1.1.-" evidence="5"/>
<dbReference type="Proteomes" id="UP000727993">
    <property type="component" value="Unassembled WGS sequence"/>
</dbReference>
<feature type="transmembrane region" description="Helical" evidence="5">
    <location>
        <begin position="57"/>
        <end position="77"/>
    </location>
</feature>
<proteinExistence type="inferred from homology"/>
<keyword evidence="5" id="KW-1278">Translocase</keyword>
<dbReference type="GO" id="GO:0042773">
    <property type="term" value="P:ATP synthesis coupled electron transport"/>
    <property type="evidence" value="ECO:0007669"/>
    <property type="project" value="InterPro"/>
</dbReference>
<feature type="transmembrane region" description="Helical" evidence="5">
    <location>
        <begin position="297"/>
        <end position="316"/>
    </location>
</feature>
<dbReference type="InterPro" id="IPR001750">
    <property type="entry name" value="ND/Mrp_TM"/>
</dbReference>
<comment type="catalytic activity">
    <reaction evidence="5">
        <text>a quinone + NADH + 5 H(+)(in) = a quinol + NAD(+) + 4 H(+)(out)</text>
        <dbReference type="Rhea" id="RHEA:57888"/>
        <dbReference type="ChEBI" id="CHEBI:15378"/>
        <dbReference type="ChEBI" id="CHEBI:24646"/>
        <dbReference type="ChEBI" id="CHEBI:57540"/>
        <dbReference type="ChEBI" id="CHEBI:57945"/>
        <dbReference type="ChEBI" id="CHEBI:132124"/>
    </reaction>
</comment>
<feature type="domain" description="NADH:quinone oxidoreductase/Mrp antiporter transmembrane" evidence="7">
    <location>
        <begin position="147"/>
        <end position="443"/>
    </location>
</feature>
<evidence type="ECO:0000256" key="4">
    <source>
        <dbReference type="ARBA" id="ARBA00023136"/>
    </source>
</evidence>
<dbReference type="GO" id="GO:0005886">
    <property type="term" value="C:plasma membrane"/>
    <property type="evidence" value="ECO:0007669"/>
    <property type="project" value="UniProtKB-SubCell"/>
</dbReference>
<dbReference type="NCBIfam" id="TIGR01770">
    <property type="entry name" value="NDH_I_N"/>
    <property type="match status" value="1"/>
</dbReference>
<dbReference type="Pfam" id="PF00361">
    <property type="entry name" value="Proton_antipo_M"/>
    <property type="match status" value="1"/>
</dbReference>
<comment type="similarity">
    <text evidence="5">Belongs to the complex I subunit 2 family.</text>
</comment>
<dbReference type="GO" id="GO:0050136">
    <property type="term" value="F:NADH dehydrogenase (quinone) (non-electrogenic) activity"/>
    <property type="evidence" value="ECO:0007669"/>
    <property type="project" value="UniProtKB-UniRule"/>
</dbReference>
<comment type="subunit">
    <text evidence="5">NDH-1 is composed of 14 different subunits. Subunits NuoA, H, J, K, L, M, N constitute the membrane sector of the complex.</text>
</comment>
<feature type="transmembrane region" description="Helical" evidence="5">
    <location>
        <begin position="393"/>
        <end position="416"/>
    </location>
</feature>
<keyword evidence="5" id="KW-1003">Cell membrane</keyword>
<gene>
    <name evidence="5" type="primary">nuoN</name>
    <name evidence="8" type="ORF">IPN02_00810</name>
</gene>
<organism evidence="8 9">
    <name type="scientific">Candidatus Neomicrothrix subdominans</name>
    <dbReference type="NCBI Taxonomy" id="2954438"/>
    <lineage>
        <taxon>Bacteria</taxon>
        <taxon>Bacillati</taxon>
        <taxon>Actinomycetota</taxon>
        <taxon>Acidimicrobiia</taxon>
        <taxon>Acidimicrobiales</taxon>
        <taxon>Microthrixaceae</taxon>
        <taxon>Candidatus Neomicrothrix</taxon>
    </lineage>
</organism>
<comment type="function">
    <text evidence="5">NDH-1 shuttles electrons from NADH, via FMN and iron-sulfur (Fe-S) centers, to quinones in the respiratory chain. The immediate electron acceptor for the enzyme in this species is believed to be a menaquinone. Couples the redox reaction to proton translocation (for every two electrons transferred, four hydrogen ions are translocated across the cytoplasmic membrane), and thus conserves the redox energy in a proton gradient.</text>
</comment>
<evidence type="ECO:0000313" key="9">
    <source>
        <dbReference type="Proteomes" id="UP000727993"/>
    </source>
</evidence>
<feature type="transmembrane region" description="Helical" evidence="5">
    <location>
        <begin position="228"/>
        <end position="252"/>
    </location>
</feature>
<name>A0A936TDB0_9ACTN</name>
<feature type="transmembrane region" description="Helical" evidence="5">
    <location>
        <begin position="22"/>
        <end position="45"/>
    </location>
</feature>
<feature type="transmembrane region" description="Helical" evidence="5">
    <location>
        <begin position="428"/>
        <end position="448"/>
    </location>
</feature>
<keyword evidence="5" id="KW-0874">Quinone</keyword>
<feature type="transmembrane region" description="Helical" evidence="5">
    <location>
        <begin position="480"/>
        <end position="501"/>
    </location>
</feature>
<dbReference type="PANTHER" id="PTHR22773">
    <property type="entry name" value="NADH DEHYDROGENASE"/>
    <property type="match status" value="1"/>
</dbReference>
<feature type="transmembrane region" description="Helical" evidence="5">
    <location>
        <begin position="97"/>
        <end position="116"/>
    </location>
</feature>
<comment type="subcellular location">
    <subcellularLocation>
        <location evidence="5">Cell membrane</location>
        <topology evidence="5">Multi-pass membrane protein</topology>
    </subcellularLocation>
    <subcellularLocation>
        <location evidence="1">Endomembrane system</location>
        <topology evidence="1">Multi-pass membrane protein</topology>
    </subcellularLocation>
    <subcellularLocation>
        <location evidence="6">Membrane</location>
        <topology evidence="6">Multi-pass membrane protein</topology>
    </subcellularLocation>
</comment>
<comment type="caution">
    <text evidence="8">The sequence shown here is derived from an EMBL/GenBank/DDBJ whole genome shotgun (WGS) entry which is preliminary data.</text>
</comment>
<reference evidence="8 9" key="1">
    <citation type="submission" date="2020-10" db="EMBL/GenBank/DDBJ databases">
        <title>Connecting structure to function with the recovery of over 1000 high-quality activated sludge metagenome-assembled genomes encoding full-length rRNA genes using long-read sequencing.</title>
        <authorList>
            <person name="Singleton C.M."/>
            <person name="Petriglieri F."/>
            <person name="Kristensen J.M."/>
            <person name="Kirkegaard R.H."/>
            <person name="Michaelsen T.Y."/>
            <person name="Andersen M.H."/>
            <person name="Karst S.M."/>
            <person name="Dueholm M.S."/>
            <person name="Nielsen P.H."/>
            <person name="Albertsen M."/>
        </authorList>
    </citation>
    <scope>NUCLEOTIDE SEQUENCE [LARGE SCALE GENOMIC DNA]</scope>
    <source>
        <strain evidence="8">Lyne_18-Q3-R50-59_MAXAC.006</strain>
    </source>
</reference>
<protein>
    <recommendedName>
        <fullName evidence="5">NADH-quinone oxidoreductase subunit N</fullName>
        <ecNumber evidence="5">7.1.1.-</ecNumber>
    </recommendedName>
    <alternativeName>
        <fullName evidence="5">NADH dehydrogenase I subunit N</fullName>
    </alternativeName>
    <alternativeName>
        <fullName evidence="5">NDH-1 subunit N</fullName>
    </alternativeName>
</protein>
<evidence type="ECO:0000256" key="6">
    <source>
        <dbReference type="RuleBase" id="RU000320"/>
    </source>
</evidence>
<evidence type="ECO:0000256" key="2">
    <source>
        <dbReference type="ARBA" id="ARBA00022692"/>
    </source>
</evidence>
<keyword evidence="2 5" id="KW-0812">Transmembrane</keyword>
<feature type="transmembrane region" description="Helical" evidence="5">
    <location>
        <begin position="349"/>
        <end position="372"/>
    </location>
</feature>
<evidence type="ECO:0000313" key="8">
    <source>
        <dbReference type="EMBL" id="MBK9295424.1"/>
    </source>
</evidence>
<dbReference type="GO" id="GO:0048038">
    <property type="term" value="F:quinone binding"/>
    <property type="evidence" value="ECO:0007669"/>
    <property type="project" value="UniProtKB-KW"/>
</dbReference>
<keyword evidence="5" id="KW-0520">NAD</keyword>
<feature type="transmembrane region" description="Helical" evidence="5">
    <location>
        <begin position="151"/>
        <end position="170"/>
    </location>
</feature>
<keyword evidence="3 5" id="KW-1133">Transmembrane helix</keyword>
<keyword evidence="5" id="KW-0813">Transport</keyword>
<evidence type="ECO:0000259" key="7">
    <source>
        <dbReference type="Pfam" id="PF00361"/>
    </source>
</evidence>